<proteinExistence type="predicted"/>
<dbReference type="EMBL" id="HF563609">
    <property type="protein sequence ID" value="CDI40529.1"/>
    <property type="molecule type" value="Genomic_DNA"/>
</dbReference>
<dbReference type="Gene3D" id="3.30.420.10">
    <property type="entry name" value="Ribonuclease H-like superfamily/Ribonuclease H"/>
    <property type="match status" value="1"/>
</dbReference>
<dbReference type="InterPro" id="IPR036397">
    <property type="entry name" value="RNaseH_sf"/>
</dbReference>
<dbReference type="InterPro" id="IPR012337">
    <property type="entry name" value="RNaseH-like_sf"/>
</dbReference>
<dbReference type="AlphaFoldDB" id="U4QIV5"/>
<dbReference type="HOGENOM" id="CLU_2511565_0_0_9"/>
<dbReference type="Proteomes" id="UP000010802">
    <property type="component" value="Chromosome"/>
</dbReference>
<protein>
    <submittedName>
        <fullName evidence="1">Integrase catalytic region</fullName>
    </submittedName>
</protein>
<evidence type="ECO:0000313" key="1">
    <source>
        <dbReference type="EMBL" id="CDI40529.1"/>
    </source>
</evidence>
<dbReference type="KEGG" id="tae:TepiRe1_0958"/>
<dbReference type="eggNOG" id="COG2801">
    <property type="taxonomic scope" value="Bacteria"/>
</dbReference>
<dbReference type="SUPFAM" id="SSF53098">
    <property type="entry name" value="Ribonuclease H-like"/>
    <property type="match status" value="1"/>
</dbReference>
<keyword evidence="2" id="KW-1185">Reference proteome</keyword>
<evidence type="ECO:0000313" key="2">
    <source>
        <dbReference type="Proteomes" id="UP000010802"/>
    </source>
</evidence>
<gene>
    <name evidence="1" type="ordered locus">TEPIRE1_0958</name>
</gene>
<dbReference type="GO" id="GO:0003676">
    <property type="term" value="F:nucleic acid binding"/>
    <property type="evidence" value="ECO:0007669"/>
    <property type="project" value="InterPro"/>
</dbReference>
<accession>U4QIV5</accession>
<name>U4QIV5_TEPAE</name>
<reference evidence="2" key="1">
    <citation type="journal article" date="2013" name="Genome Announc.">
        <title>First genome sequence of a syntrophic acetate-oxidizing bacterium, Tepidanaerobacter acetatoxydans strain Re1.</title>
        <authorList>
            <person name="Manzoor S."/>
            <person name="Bongcam-Rudloff E."/>
            <person name="Schnurer A."/>
            <person name="Muller B."/>
        </authorList>
    </citation>
    <scope>NUCLEOTIDE SEQUENCE [LARGE SCALE GENOMIC DNA]</scope>
    <source>
        <strain evidence="2">Re1</strain>
    </source>
</reference>
<sequence>MPNKEYNLLINRKKIYRLCKELNILKPQRTIQGMILPKIRTDNGPQFTSNLFEETVKELGVIHERIPVKTSNMNAHKKSSFNSRG</sequence>
<organism evidence="1 2">
    <name type="scientific">Tepidanaerobacter acetatoxydans (strain DSM 21804 / JCM 16047 / Re1)</name>
    <dbReference type="NCBI Taxonomy" id="1209989"/>
    <lineage>
        <taxon>Bacteria</taxon>
        <taxon>Bacillati</taxon>
        <taxon>Bacillota</taxon>
        <taxon>Clostridia</taxon>
        <taxon>Thermosediminibacterales</taxon>
        <taxon>Tepidanaerobacteraceae</taxon>
        <taxon>Tepidanaerobacter</taxon>
    </lineage>
</organism>